<feature type="compositionally biased region" description="Acidic residues" evidence="1">
    <location>
        <begin position="327"/>
        <end position="348"/>
    </location>
</feature>
<evidence type="ECO:0000259" key="2">
    <source>
        <dbReference type="Pfam" id="PF03478"/>
    </source>
</evidence>
<dbReference type="AlphaFoldDB" id="A0AAW1XZA9"/>
<dbReference type="InterPro" id="IPR050942">
    <property type="entry name" value="F-box_BR-signaling"/>
</dbReference>
<keyword evidence="4" id="KW-1185">Reference proteome</keyword>
<reference evidence="3 4" key="1">
    <citation type="journal article" date="2023" name="G3 (Bethesda)">
        <title>A chromosome-length genome assembly and annotation of blackberry (Rubus argutus, cv. 'Hillquist').</title>
        <authorList>
            <person name="Bruna T."/>
            <person name="Aryal R."/>
            <person name="Dudchenko O."/>
            <person name="Sargent D.J."/>
            <person name="Mead D."/>
            <person name="Buti M."/>
            <person name="Cavallini A."/>
            <person name="Hytonen T."/>
            <person name="Andres J."/>
            <person name="Pham M."/>
            <person name="Weisz D."/>
            <person name="Mascagni F."/>
            <person name="Usai G."/>
            <person name="Natali L."/>
            <person name="Bassil N."/>
            <person name="Fernandez G.E."/>
            <person name="Lomsadze A."/>
            <person name="Armour M."/>
            <person name="Olukolu B."/>
            <person name="Poorten T."/>
            <person name="Britton C."/>
            <person name="Davik J."/>
            <person name="Ashrafi H."/>
            <person name="Aiden E.L."/>
            <person name="Borodovsky M."/>
            <person name="Worthington M."/>
        </authorList>
    </citation>
    <scope>NUCLEOTIDE SEQUENCE [LARGE SCALE GENOMIC DNA]</scope>
    <source>
        <strain evidence="3">PI 553951</strain>
    </source>
</reference>
<protein>
    <recommendedName>
        <fullName evidence="2">KIB1-4 beta-propeller domain-containing protein</fullName>
    </recommendedName>
</protein>
<dbReference type="InterPro" id="IPR018247">
    <property type="entry name" value="EF_Hand_1_Ca_BS"/>
</dbReference>
<evidence type="ECO:0000256" key="1">
    <source>
        <dbReference type="SAM" id="MobiDB-lite"/>
    </source>
</evidence>
<feature type="region of interest" description="Disordered" evidence="1">
    <location>
        <begin position="325"/>
        <end position="382"/>
    </location>
</feature>
<gene>
    <name evidence="3" type="ORF">M0R45_007654</name>
</gene>
<dbReference type="PROSITE" id="PS00018">
    <property type="entry name" value="EF_HAND_1"/>
    <property type="match status" value="1"/>
</dbReference>
<dbReference type="PANTHER" id="PTHR44259">
    <property type="entry name" value="OS07G0183000 PROTEIN-RELATED"/>
    <property type="match status" value="1"/>
</dbReference>
<comment type="caution">
    <text evidence="3">The sequence shown here is derived from an EMBL/GenBank/DDBJ whole genome shotgun (WGS) entry which is preliminary data.</text>
</comment>
<name>A0AAW1XZA9_RUBAR</name>
<evidence type="ECO:0000313" key="3">
    <source>
        <dbReference type="EMBL" id="KAK9941964.1"/>
    </source>
</evidence>
<dbReference type="EMBL" id="JBEDUW010000002">
    <property type="protein sequence ID" value="KAK9941964.1"/>
    <property type="molecule type" value="Genomic_DNA"/>
</dbReference>
<dbReference type="PANTHER" id="PTHR44259:SF114">
    <property type="entry name" value="OS06G0707300 PROTEIN"/>
    <property type="match status" value="1"/>
</dbReference>
<proteinExistence type="predicted"/>
<dbReference type="Proteomes" id="UP001457282">
    <property type="component" value="Unassembled WGS sequence"/>
</dbReference>
<sequence>MEKILQRLTKLGDLIRLSIACKSWRSIVMRRDIRAAAPPLFPWLLLPPQSPNCSKKYLIFCAISEGRSTVDLKLPKRVRGGWIYGSSKGWLIIIKEKGINSKMFLLNPITRALHHLPSLRTIPFFKEFVKTRKWERLGAKEFCCHVALSTPEDINNSSRSFTVAAVFNDRKTLGLCRPGDKAWTVTQVLDDVNEKASGIGMDDSHRNSSSSLLYSHRNSSSLLFDILFSSGTLYALVSSQNKDGVVDSATRTLNVGFGHHAVELKLKLVYDKLENKNKIIDKQYRKRVIVSNATYNSILLESTSNEVLLIHQMLDYSLKTVIVHDGEDGEDDDDEGIDQDDNGDEANYEDYINNNDSDGDKYIENDDIDQEGNNMEAGNDENEDDITIDEDVPGFYPHLQTRSFRAYKINQDNDNFLMLQNLGDQILFCGNDGSFSLPFSPFKESEDNNTIYFARNSVWDCERAPETYTSREIGFFNLDKGRGLRFPTNRDISVRYQGSWFTPKL</sequence>
<dbReference type="Pfam" id="PF03478">
    <property type="entry name" value="Beta-prop_KIB1-4"/>
    <property type="match status" value="1"/>
</dbReference>
<dbReference type="InterPro" id="IPR005174">
    <property type="entry name" value="KIB1-4_b-propeller"/>
</dbReference>
<evidence type="ECO:0000313" key="4">
    <source>
        <dbReference type="Proteomes" id="UP001457282"/>
    </source>
</evidence>
<accession>A0AAW1XZA9</accession>
<feature type="domain" description="KIB1-4 beta-propeller" evidence="2">
    <location>
        <begin position="64"/>
        <end position="477"/>
    </location>
</feature>
<organism evidence="3 4">
    <name type="scientific">Rubus argutus</name>
    <name type="common">Southern blackberry</name>
    <dbReference type="NCBI Taxonomy" id="59490"/>
    <lineage>
        <taxon>Eukaryota</taxon>
        <taxon>Viridiplantae</taxon>
        <taxon>Streptophyta</taxon>
        <taxon>Embryophyta</taxon>
        <taxon>Tracheophyta</taxon>
        <taxon>Spermatophyta</taxon>
        <taxon>Magnoliopsida</taxon>
        <taxon>eudicotyledons</taxon>
        <taxon>Gunneridae</taxon>
        <taxon>Pentapetalae</taxon>
        <taxon>rosids</taxon>
        <taxon>fabids</taxon>
        <taxon>Rosales</taxon>
        <taxon>Rosaceae</taxon>
        <taxon>Rosoideae</taxon>
        <taxon>Rosoideae incertae sedis</taxon>
        <taxon>Rubus</taxon>
    </lineage>
</organism>